<feature type="compositionally biased region" description="Basic and acidic residues" evidence="1">
    <location>
        <begin position="233"/>
        <end position="247"/>
    </location>
</feature>
<feature type="compositionally biased region" description="Low complexity" evidence="1">
    <location>
        <begin position="32"/>
        <end position="47"/>
    </location>
</feature>
<sequence>MSPLTRSRCSSPGPGASSRGSSRTHPSNPTGTPSCTTASLSAPSATTVKAPSSNPAWGTPSADYVPTPSRTTSSGYSGPSRRLPPMSTMGPSAPPSSSPTSSTPTSSTTASPTNRYGQTVSAAAEAAAPVLGLSVGEYGELLRGPADMQSGHSREHGSETERGLPCGAFCWYRGSPEAGQDGSRDDCPAGAGSAAASSSPPGMPTSDPATSSSSHSPLMSLPTGESGGAEDLGQERSTLEQQGRHLDGGPAFGGSRLADNPVYPACLPDSRREELRAGLVAGSRDGWRRQPSPELGGGLQGSLGASRGEDQGDLICPTHRAQLDEVGPGSWCVGLNATYSQDSLDWRLVWLNFTLSRDSQMGPSSFEYFDSYVVGKDGKKGLLELSFGTKEFQLASLLDDGMTRATSYYTNKTIVKPGDTVSIGIGVLQDTPNQLYLCDQDSNVLLSVPFKSSELQGQGPNYIVNRREGVFSSFMLDSRTFSVNQTLVDGYGTCSFDSSCGLETLTCTGQALRYPCPRSTPGLHWMISSKLVDTGLSGGIWGREFALSGLLGSYMLLGDVQVKFVVHFFQSRVVLLDPAHGLSCSGPYISNKPATRDEGVDWTIGLDSSGMVFLGLFDQTTQKHHTVCGFRNFGQDVHLVAIVPVGSRPGLSVFKQFGKGFPQGGHAPTSSSEDKYGFYHPVLNTTSQTYLPLVPYGQNAPFLPVGVPAIDNLGLSPPQGFFFNKTTSQYEPSGDSSTSGSLGPLTPFQLLEGTDSCDLEIYSLCNSTRVGLQAPMANLADGDWSLFAMVSTGIPTYPLASPPPEFNFQFSFKDEQGQVKFSIKVSNSSVIVSDQESRKIAEAVSPQCGPYCSTYPRGLFAFWLQKKSSSSTFTLGHPHSLEHHGHVGPADREGYHDHDLHQDPLAGPRGQERVSSGAGPALQGHQRPAGSSS</sequence>
<feature type="compositionally biased region" description="Low complexity" evidence="1">
    <location>
        <begin position="188"/>
        <end position="223"/>
    </location>
</feature>
<evidence type="ECO:0000313" key="2">
    <source>
        <dbReference type="EMBL" id="KAJ1611908.1"/>
    </source>
</evidence>
<feature type="region of interest" description="Disordered" evidence="1">
    <location>
        <begin position="1"/>
        <end position="124"/>
    </location>
</feature>
<evidence type="ECO:0000256" key="1">
    <source>
        <dbReference type="SAM" id="MobiDB-lite"/>
    </source>
</evidence>
<protein>
    <submittedName>
        <fullName evidence="2">Uncharacterized protein</fullName>
    </submittedName>
</protein>
<gene>
    <name evidence="2" type="ORF">OJ253_707</name>
</gene>
<feature type="region of interest" description="Disordered" evidence="1">
    <location>
        <begin position="875"/>
        <end position="933"/>
    </location>
</feature>
<feature type="region of interest" description="Disordered" evidence="1">
    <location>
        <begin position="284"/>
        <end position="311"/>
    </location>
</feature>
<organism evidence="2">
    <name type="scientific">Cryptosporidium canis</name>
    <dbReference type="NCBI Taxonomy" id="195482"/>
    <lineage>
        <taxon>Eukaryota</taxon>
        <taxon>Sar</taxon>
        <taxon>Alveolata</taxon>
        <taxon>Apicomplexa</taxon>
        <taxon>Conoidasida</taxon>
        <taxon>Coccidia</taxon>
        <taxon>Eucoccidiorida</taxon>
        <taxon>Eimeriorina</taxon>
        <taxon>Cryptosporidiidae</taxon>
        <taxon>Cryptosporidium</taxon>
    </lineage>
</organism>
<name>A0A9D5DI84_9CRYT</name>
<reference evidence="2" key="1">
    <citation type="submission" date="2022-10" db="EMBL/GenBank/DDBJ databases">
        <title>Adaptive evolution leads to modifications in subtelomeric GC content in a zoonotic Cryptosporidium species.</title>
        <authorList>
            <person name="Li J."/>
            <person name="Feng Y."/>
            <person name="Xiao L."/>
        </authorList>
    </citation>
    <scope>NUCLEOTIDE SEQUENCE</scope>
    <source>
        <strain evidence="2">33844</strain>
    </source>
</reference>
<dbReference type="AlphaFoldDB" id="A0A9D5DI84"/>
<feature type="compositionally biased region" description="Polar residues" evidence="1">
    <location>
        <begin position="68"/>
        <end position="77"/>
    </location>
</feature>
<feature type="region of interest" description="Disordered" evidence="1">
    <location>
        <begin position="177"/>
        <end position="259"/>
    </location>
</feature>
<accession>A0A9D5DI84</accession>
<proteinExistence type="predicted"/>
<dbReference type="OrthoDB" id="342462at2759"/>
<feature type="compositionally biased region" description="Low complexity" evidence="1">
    <location>
        <begin position="1"/>
        <end position="23"/>
    </location>
</feature>
<dbReference type="Proteomes" id="UP001067231">
    <property type="component" value="Unassembled WGS sequence"/>
</dbReference>
<comment type="caution">
    <text evidence="2">The sequence shown here is derived from an EMBL/GenBank/DDBJ whole genome shotgun (WGS) entry which is preliminary data.</text>
</comment>
<feature type="compositionally biased region" description="Low complexity" evidence="1">
    <location>
        <begin position="98"/>
        <end position="113"/>
    </location>
</feature>
<dbReference type="EMBL" id="JAPCXC010000010">
    <property type="protein sequence ID" value="KAJ1611908.1"/>
    <property type="molecule type" value="Genomic_DNA"/>
</dbReference>
<feature type="compositionally biased region" description="Basic and acidic residues" evidence="1">
    <location>
        <begin position="879"/>
        <end position="902"/>
    </location>
</feature>